<dbReference type="AlphaFoldDB" id="A0A511BA25"/>
<gene>
    <name evidence="1" type="ORF">GKA01_17690</name>
</gene>
<protein>
    <submittedName>
        <fullName evidence="1">Uncharacterized protein</fullName>
    </submittedName>
</protein>
<keyword evidence="2" id="KW-1185">Reference proteome</keyword>
<evidence type="ECO:0000313" key="2">
    <source>
        <dbReference type="Proteomes" id="UP000321079"/>
    </source>
</evidence>
<accession>A0A511BA25</accession>
<reference evidence="1 2" key="1">
    <citation type="submission" date="2019-07" db="EMBL/GenBank/DDBJ databases">
        <title>Whole genome shotgun sequence of Gluconobacter kanchanaburiensis NBRC 103587.</title>
        <authorList>
            <person name="Hosoyama A."/>
            <person name="Uohara A."/>
            <person name="Ohji S."/>
            <person name="Ichikawa N."/>
        </authorList>
    </citation>
    <scope>NUCLEOTIDE SEQUENCE [LARGE SCALE GENOMIC DNA]</scope>
    <source>
        <strain evidence="1 2">NBRC 103587</strain>
    </source>
</reference>
<dbReference type="EMBL" id="BJVA01000009">
    <property type="protein sequence ID" value="GEK96572.1"/>
    <property type="molecule type" value="Genomic_DNA"/>
</dbReference>
<sequence>MCVLSPPSFRPPSGGAFLYHLATVDTARTLVADGLPLAEELIFRSAAHLVEDLAHVSAMDEMAVVRVRRRLIQPWLTEDRQDGRPCYVLGPVPS</sequence>
<comment type="caution">
    <text evidence="1">The sequence shown here is derived from an EMBL/GenBank/DDBJ whole genome shotgun (WGS) entry which is preliminary data.</text>
</comment>
<dbReference type="Proteomes" id="UP000321079">
    <property type="component" value="Unassembled WGS sequence"/>
</dbReference>
<proteinExistence type="predicted"/>
<name>A0A511BA25_9PROT</name>
<evidence type="ECO:0000313" key="1">
    <source>
        <dbReference type="EMBL" id="GEK96572.1"/>
    </source>
</evidence>
<organism evidence="1 2">
    <name type="scientific">Gluconobacter kanchanaburiensis NBRC 103587</name>
    <dbReference type="NCBI Taxonomy" id="1307948"/>
    <lineage>
        <taxon>Bacteria</taxon>
        <taxon>Pseudomonadati</taxon>
        <taxon>Pseudomonadota</taxon>
        <taxon>Alphaproteobacteria</taxon>
        <taxon>Acetobacterales</taxon>
        <taxon>Acetobacteraceae</taxon>
        <taxon>Gluconobacter</taxon>
    </lineage>
</organism>